<accession>A0A9P6GLG0</accession>
<feature type="region of interest" description="Disordered" evidence="2">
    <location>
        <begin position="1"/>
        <end position="41"/>
    </location>
</feature>
<feature type="domain" description="CCHC-type" evidence="3">
    <location>
        <begin position="55"/>
        <end position="69"/>
    </location>
</feature>
<dbReference type="AlphaFoldDB" id="A0A9P6GLG0"/>
<keyword evidence="1" id="KW-0862">Zinc</keyword>
<comment type="caution">
    <text evidence="4">The sequence shown here is derived from an EMBL/GenBank/DDBJ whole genome shotgun (WGS) entry which is preliminary data.</text>
</comment>
<evidence type="ECO:0000313" key="5">
    <source>
        <dbReference type="Proteomes" id="UP000756921"/>
    </source>
</evidence>
<evidence type="ECO:0000259" key="3">
    <source>
        <dbReference type="PROSITE" id="PS50158"/>
    </source>
</evidence>
<keyword evidence="1" id="KW-0863">Zinc-finger</keyword>
<feature type="compositionally biased region" description="Polar residues" evidence="2">
    <location>
        <begin position="478"/>
        <end position="492"/>
    </location>
</feature>
<feature type="compositionally biased region" description="Basic and acidic residues" evidence="2">
    <location>
        <begin position="608"/>
        <end position="622"/>
    </location>
</feature>
<evidence type="ECO:0000313" key="4">
    <source>
        <dbReference type="EMBL" id="KAF9737263.1"/>
    </source>
</evidence>
<dbReference type="InterPro" id="IPR001878">
    <property type="entry name" value="Znf_CCHC"/>
</dbReference>
<dbReference type="Pfam" id="PF00098">
    <property type="entry name" value="zf-CCHC"/>
    <property type="match status" value="1"/>
</dbReference>
<evidence type="ECO:0000256" key="1">
    <source>
        <dbReference type="PROSITE-ProRule" id="PRU00047"/>
    </source>
</evidence>
<gene>
    <name evidence="4" type="ORF">PMIN01_05042</name>
</gene>
<organism evidence="4 5">
    <name type="scientific">Paraphaeosphaeria minitans</name>
    <dbReference type="NCBI Taxonomy" id="565426"/>
    <lineage>
        <taxon>Eukaryota</taxon>
        <taxon>Fungi</taxon>
        <taxon>Dikarya</taxon>
        <taxon>Ascomycota</taxon>
        <taxon>Pezizomycotina</taxon>
        <taxon>Dothideomycetes</taxon>
        <taxon>Pleosporomycetidae</taxon>
        <taxon>Pleosporales</taxon>
        <taxon>Massarineae</taxon>
        <taxon>Didymosphaeriaceae</taxon>
        <taxon>Paraphaeosphaeria</taxon>
    </lineage>
</organism>
<feature type="region of interest" description="Disordered" evidence="2">
    <location>
        <begin position="593"/>
        <end position="696"/>
    </location>
</feature>
<dbReference type="GO" id="GO:0003676">
    <property type="term" value="F:nucleic acid binding"/>
    <property type="evidence" value="ECO:0007669"/>
    <property type="project" value="InterPro"/>
</dbReference>
<proteinExistence type="predicted"/>
<feature type="region of interest" description="Disordered" evidence="2">
    <location>
        <begin position="109"/>
        <end position="131"/>
    </location>
</feature>
<dbReference type="Proteomes" id="UP000756921">
    <property type="component" value="Unassembled WGS sequence"/>
</dbReference>
<dbReference type="EMBL" id="WJXW01000004">
    <property type="protein sequence ID" value="KAF9737263.1"/>
    <property type="molecule type" value="Genomic_DNA"/>
</dbReference>
<dbReference type="PROSITE" id="PS50158">
    <property type="entry name" value="ZF_CCHC"/>
    <property type="match status" value="1"/>
</dbReference>
<name>A0A9P6GLG0_9PLEO</name>
<dbReference type="SMART" id="SM00343">
    <property type="entry name" value="ZnF_C2HC"/>
    <property type="match status" value="1"/>
</dbReference>
<evidence type="ECO:0000256" key="2">
    <source>
        <dbReference type="SAM" id="MobiDB-lite"/>
    </source>
</evidence>
<sequence length="696" mass="75971">MATQQFGYNHPHHTNVPPPSEKSFSDSESIYTPPSDTIPQPRTQVSSLLLNFPACLNCNEPDHLSRDCPASSDLGACPGFYAPLYPTAKSASKQKSSKQCIAQPSVLVESPAPGSATRSTTHISSASHEKTIAPSNDASFQLLGGNRPDDVDLNRVASPCKYLRYRTPEATADANGCRPVYGMLGIRHLPTPMSKATNENGTLTPQYRLCDIYDDEVPVNEGGSTINQKIIPTINGSFGGNDYYCDRHNHYGAQPCPASEQSPNILPTSYLPQLKQACEQFWSSSTANHRLQIERLVRMTEQFNPNGGDKGRAGTTCGSCDHCSVQGCAGCKPPSVFTKGARHSHDPNTASPMPSTLVMEGPILEPSRVYCTTRKRRVRVEDWQSHVNGHVYRRNATLKIIEEWKRKKRNGAQHSVHGSIYDAPAPTAAEVHVKQWEAIRGVFWNLASEAESGQNDQNYWGDSSCGEHQRSPKPKAVHNSTGPCASQNSVSSEDVLEYRTRGRSVPPSHSSHSLGAESPACQDLVVTYWITIESGERRIHIPIEPEQVAGPEKSIIDGDMNRIWSWVQSLKIEDRVSLQDVFDLAQAVHSDTAETADISQGHGSAWDADEHTTKTSTKDQGRDNTGWDVNEWPKDPNNAWSAPSFGTKSRGSTKKQTKSTTKPKKFESVGSNTVNTDTADACATGTGDDCGASNGR</sequence>
<feature type="compositionally biased region" description="Polar residues" evidence="2">
    <location>
        <begin position="26"/>
        <end position="41"/>
    </location>
</feature>
<feature type="region of interest" description="Disordered" evidence="2">
    <location>
        <begin position="455"/>
        <end position="516"/>
    </location>
</feature>
<dbReference type="OrthoDB" id="3695698at2759"/>
<feature type="compositionally biased region" description="Polar residues" evidence="2">
    <location>
        <begin position="116"/>
        <end position="126"/>
    </location>
</feature>
<protein>
    <recommendedName>
        <fullName evidence="3">CCHC-type domain-containing protein</fullName>
    </recommendedName>
</protein>
<reference evidence="4" key="1">
    <citation type="journal article" date="2020" name="Mol. Plant Microbe Interact.">
        <title>Genome Sequence of the Biocontrol Agent Coniothyrium minitans strain Conio (IMI 134523).</title>
        <authorList>
            <person name="Patel D."/>
            <person name="Shittu T.A."/>
            <person name="Baroncelli R."/>
            <person name="Muthumeenakshi S."/>
            <person name="Osborne T.H."/>
            <person name="Janganan T.K."/>
            <person name="Sreenivasaprasad S."/>
        </authorList>
    </citation>
    <scope>NUCLEOTIDE SEQUENCE</scope>
    <source>
        <strain evidence="4">Conio</strain>
    </source>
</reference>
<feature type="compositionally biased region" description="Basic residues" evidence="2">
    <location>
        <begin position="651"/>
        <end position="663"/>
    </location>
</feature>
<dbReference type="GO" id="GO:0008270">
    <property type="term" value="F:zinc ion binding"/>
    <property type="evidence" value="ECO:0007669"/>
    <property type="project" value="UniProtKB-KW"/>
</dbReference>
<keyword evidence="1" id="KW-0479">Metal-binding</keyword>
<keyword evidence="5" id="KW-1185">Reference proteome</keyword>
<feature type="compositionally biased region" description="Low complexity" evidence="2">
    <location>
        <begin position="676"/>
        <end position="696"/>
    </location>
</feature>